<evidence type="ECO:0000256" key="4">
    <source>
        <dbReference type="ARBA" id="ARBA00022777"/>
    </source>
</evidence>
<dbReference type="GO" id="GO:1903013">
    <property type="term" value="P:response to differentiation-inducing factor 1"/>
    <property type="evidence" value="ECO:0007669"/>
    <property type="project" value="TreeGrafter"/>
</dbReference>
<dbReference type="InterPro" id="IPR004166">
    <property type="entry name" value="a-kinase_dom"/>
</dbReference>
<evidence type="ECO:0000313" key="7">
    <source>
        <dbReference type="EMBL" id="CAB4029177.1"/>
    </source>
</evidence>
<keyword evidence="3" id="KW-0547">Nucleotide-binding</keyword>
<dbReference type="GO" id="GO:0031037">
    <property type="term" value="P:myosin II filament disassembly"/>
    <property type="evidence" value="ECO:0007669"/>
    <property type="project" value="TreeGrafter"/>
</dbReference>
<keyword evidence="5" id="KW-0067">ATP-binding</keyword>
<sequence>MAAAWKEFKTAMKEKKNSKKTSNTKKFDWIKDEIVVQQLSSEVCGKAQKYSRMGPRVFVPFHYDEVTFDNIKAACERFFKSKLKNNTCCDILAREQGPSCQSLEQIPNLKVIHLRIIEKAEVDSQTQSPQLEVHSKEKSTRPNINRRRTHPISLQPQQSARSTSVKSSCTFPKSLSVVHMLKLGKVIKEKPSTIIELSSFDINQMEWSPEFCCLEFVINPVVIGVGGFRKAFSATSRRDDFNTSTWVVKKYLANALENIKATNQTPEQHTRKVVQMHLLARNFAKQLQQEVCKRNNEEVYGEFMSYSNIYLGKMDDGEFVTVEEFVKGSFDKYINNDGTLCGTSTYIRMKAESLSHYSYVRSHEKLMVVDIQGSSHKLFDPEIASYELQEDDEYLFSTGNMTFSAITTFAREHNCSIYCELVGLTEFENTPE</sequence>
<protein>
    <submittedName>
        <fullName evidence="7">Transient receptor potential cation channel subfamily M member 6-like</fullName>
    </submittedName>
</protein>
<evidence type="ECO:0000256" key="1">
    <source>
        <dbReference type="ARBA" id="ARBA00022527"/>
    </source>
</evidence>
<dbReference type="InterPro" id="IPR011009">
    <property type="entry name" value="Kinase-like_dom_sf"/>
</dbReference>
<dbReference type="AlphaFoldDB" id="A0A7D9JHN2"/>
<dbReference type="GO" id="GO:0005524">
    <property type="term" value="F:ATP binding"/>
    <property type="evidence" value="ECO:0007669"/>
    <property type="project" value="UniProtKB-KW"/>
</dbReference>
<feature type="region of interest" description="Disordered" evidence="6">
    <location>
        <begin position="125"/>
        <end position="166"/>
    </location>
</feature>
<gene>
    <name evidence="7" type="ORF">PACLA_8A077101</name>
</gene>
<comment type="caution">
    <text evidence="7">The sequence shown here is derived from an EMBL/GenBank/DDBJ whole genome shotgun (WGS) entry which is preliminary data.</text>
</comment>
<keyword evidence="8" id="KW-1185">Reference proteome</keyword>
<dbReference type="SUPFAM" id="SSF56112">
    <property type="entry name" value="Protein kinase-like (PK-like)"/>
    <property type="match status" value="1"/>
</dbReference>
<dbReference type="OrthoDB" id="5953554at2759"/>
<organism evidence="7 8">
    <name type="scientific">Paramuricea clavata</name>
    <name type="common">Red gorgonian</name>
    <name type="synonym">Violescent sea-whip</name>
    <dbReference type="NCBI Taxonomy" id="317549"/>
    <lineage>
        <taxon>Eukaryota</taxon>
        <taxon>Metazoa</taxon>
        <taxon>Cnidaria</taxon>
        <taxon>Anthozoa</taxon>
        <taxon>Octocorallia</taxon>
        <taxon>Malacalcyonacea</taxon>
        <taxon>Plexauridae</taxon>
        <taxon>Paramuricea</taxon>
    </lineage>
</organism>
<evidence type="ECO:0000256" key="6">
    <source>
        <dbReference type="SAM" id="MobiDB-lite"/>
    </source>
</evidence>
<dbReference type="GO" id="GO:0004674">
    <property type="term" value="F:protein serine/threonine kinase activity"/>
    <property type="evidence" value="ECO:0007669"/>
    <property type="project" value="UniProtKB-KW"/>
</dbReference>
<dbReference type="Pfam" id="PF02816">
    <property type="entry name" value="Alpha_kinase"/>
    <property type="match status" value="1"/>
</dbReference>
<name>A0A7D9JHN2_PARCT</name>
<reference evidence="7" key="1">
    <citation type="submission" date="2020-04" db="EMBL/GenBank/DDBJ databases">
        <authorList>
            <person name="Alioto T."/>
            <person name="Alioto T."/>
            <person name="Gomez Garrido J."/>
        </authorList>
    </citation>
    <scope>NUCLEOTIDE SEQUENCE</scope>
    <source>
        <strain evidence="7">A484AB</strain>
    </source>
</reference>
<dbReference type="CDD" id="cd04515">
    <property type="entry name" value="Alpha_kinase"/>
    <property type="match status" value="1"/>
</dbReference>
<evidence type="ECO:0000256" key="5">
    <source>
        <dbReference type="ARBA" id="ARBA00022840"/>
    </source>
</evidence>
<dbReference type="PROSITE" id="PS51158">
    <property type="entry name" value="ALPHA_KINASE"/>
    <property type="match status" value="1"/>
</dbReference>
<proteinExistence type="predicted"/>
<dbReference type="PANTHER" id="PTHR45992">
    <property type="entry name" value="EUKARYOTIC ELONGATION FACTOR 2 KINASE-RELATED"/>
    <property type="match status" value="1"/>
</dbReference>
<evidence type="ECO:0000256" key="2">
    <source>
        <dbReference type="ARBA" id="ARBA00022679"/>
    </source>
</evidence>
<dbReference type="InterPro" id="IPR051852">
    <property type="entry name" value="Alpha-type_PK"/>
</dbReference>
<keyword evidence="2" id="KW-0808">Transferase</keyword>
<feature type="compositionally biased region" description="Polar residues" evidence="6">
    <location>
        <begin position="152"/>
        <end position="166"/>
    </location>
</feature>
<evidence type="ECO:0000313" key="8">
    <source>
        <dbReference type="Proteomes" id="UP001152795"/>
    </source>
</evidence>
<accession>A0A7D9JHN2</accession>
<dbReference type="Proteomes" id="UP001152795">
    <property type="component" value="Unassembled WGS sequence"/>
</dbReference>
<keyword evidence="4" id="KW-0418">Kinase</keyword>
<keyword evidence="7" id="KW-0675">Receptor</keyword>
<keyword evidence="1" id="KW-0723">Serine/threonine-protein kinase</keyword>
<dbReference type="SMART" id="SM00811">
    <property type="entry name" value="Alpha_kinase"/>
    <property type="match status" value="1"/>
</dbReference>
<dbReference type="EMBL" id="CACRXK020015991">
    <property type="protein sequence ID" value="CAB4029177.1"/>
    <property type="molecule type" value="Genomic_DNA"/>
</dbReference>
<evidence type="ECO:0000256" key="3">
    <source>
        <dbReference type="ARBA" id="ARBA00022741"/>
    </source>
</evidence>
<dbReference type="Gene3D" id="3.20.200.10">
    <property type="entry name" value="MHCK/EF2 kinase"/>
    <property type="match status" value="1"/>
</dbReference>
<dbReference type="PANTHER" id="PTHR45992:SF2">
    <property type="entry name" value="EUKARYOTIC ELONGATION FACTOR 2 KINASE"/>
    <property type="match status" value="1"/>
</dbReference>